<keyword evidence="3" id="KW-1185">Reference proteome</keyword>
<reference evidence="3" key="1">
    <citation type="journal article" date="2022" name="Microbiol. Resour. Announc.">
        <title>Draft Genome Sequence of a Methanogenic Archaeon from West Spitsbergen Permafrost.</title>
        <authorList>
            <person name="Trubitsyn V."/>
            <person name="Rivkina E."/>
            <person name="Shcherbakova V."/>
        </authorList>
    </citation>
    <scope>NUCLEOTIDE SEQUENCE [LARGE SCALE GENOMIC DNA]</scope>
    <source>
        <strain evidence="3">VT</strain>
    </source>
</reference>
<dbReference type="EMBL" id="JAIOUQ010000007">
    <property type="protein sequence ID" value="MBZ2165698.1"/>
    <property type="molecule type" value="Genomic_DNA"/>
</dbReference>
<dbReference type="Pfam" id="PF09376">
    <property type="entry name" value="NurA"/>
    <property type="match status" value="1"/>
</dbReference>
<comment type="caution">
    <text evidence="2">The sequence shown here is derived from an EMBL/GenBank/DDBJ whole genome shotgun (WGS) entry which is preliminary data.</text>
</comment>
<dbReference type="Proteomes" id="UP000825933">
    <property type="component" value="Unassembled WGS sequence"/>
</dbReference>
<gene>
    <name evidence="2" type="ORF">K8N75_06555</name>
</gene>
<sequence length="355" mass="41492">MIDSLYEKALVKKNNINARIKSDFDDPKFDPSKFWRNYRLKEDNRELTICAGDGSINKKNFMGFIFYVIDAECLIYNKKLQIIESSEIDIIPHHHYVDDRLRSYMGIFEIKNALNAFEKHDIDVFLFDGSILGNLIRPFPLEKKITNDVKEEIKIRCLPGLEKELKKELEHSIVGITSSKFDEIIGDFEKKTEAMIYLENLENLMVISELIKNEGPVVAISKTSTSNEYFESEIPDMAIFDRYSRKEGYSTPKYIIISTQVKREFPIKNDFFRSLTFTIFYARLEDHKNILKFELPYYASEDKIKDILKIVKSKSAEGYPLLLKKAHNDVVIRKVDLERLSKIIGFMEKSGREML</sequence>
<protein>
    <submittedName>
        <fullName evidence="2">DNA double-strand break repair nuclease NurA</fullName>
    </submittedName>
</protein>
<organism evidence="2 3">
    <name type="scientific">Methanobacterium spitsbergense</name>
    <dbReference type="NCBI Taxonomy" id="2874285"/>
    <lineage>
        <taxon>Archaea</taxon>
        <taxon>Methanobacteriati</taxon>
        <taxon>Methanobacteriota</taxon>
        <taxon>Methanomada group</taxon>
        <taxon>Methanobacteria</taxon>
        <taxon>Methanobacteriales</taxon>
        <taxon>Methanobacteriaceae</taxon>
        <taxon>Methanobacterium</taxon>
    </lineage>
</organism>
<dbReference type="AlphaFoldDB" id="A0A8T5UPI5"/>
<name>A0A8T5UPI5_9EURY</name>
<proteinExistence type="predicted"/>
<dbReference type="SMART" id="SM00933">
    <property type="entry name" value="NurA"/>
    <property type="match status" value="1"/>
</dbReference>
<evidence type="ECO:0000313" key="2">
    <source>
        <dbReference type="EMBL" id="MBZ2165698.1"/>
    </source>
</evidence>
<feature type="domain" description="NurA" evidence="1">
    <location>
        <begin position="47"/>
        <end position="332"/>
    </location>
</feature>
<dbReference type="RefSeq" id="WP_223791292.1">
    <property type="nucleotide sequence ID" value="NZ_JAIOUQ010000007.1"/>
</dbReference>
<evidence type="ECO:0000313" key="3">
    <source>
        <dbReference type="Proteomes" id="UP000825933"/>
    </source>
</evidence>
<dbReference type="InterPro" id="IPR018977">
    <property type="entry name" value="NurA_domain"/>
</dbReference>
<evidence type="ECO:0000259" key="1">
    <source>
        <dbReference type="SMART" id="SM00933"/>
    </source>
</evidence>
<accession>A0A8T5UPI5</accession>